<keyword evidence="2" id="KW-0560">Oxidoreductase</keyword>
<name>A0A918K440_9GAMM</name>
<dbReference type="SMART" id="SM00822">
    <property type="entry name" value="PKS_KR"/>
    <property type="match status" value="1"/>
</dbReference>
<dbReference type="PROSITE" id="PS00061">
    <property type="entry name" value="ADH_SHORT"/>
    <property type="match status" value="1"/>
</dbReference>
<dbReference type="InterPro" id="IPR020904">
    <property type="entry name" value="Sc_DH/Rdtase_CS"/>
</dbReference>
<dbReference type="GO" id="GO:0016491">
    <property type="term" value="F:oxidoreductase activity"/>
    <property type="evidence" value="ECO:0007669"/>
    <property type="project" value="UniProtKB-KW"/>
</dbReference>
<evidence type="ECO:0000256" key="1">
    <source>
        <dbReference type="ARBA" id="ARBA00006484"/>
    </source>
</evidence>
<dbReference type="InterPro" id="IPR002347">
    <property type="entry name" value="SDR_fam"/>
</dbReference>
<keyword evidence="3" id="KW-0520">NAD</keyword>
<accession>A0A918K440</accession>
<dbReference type="PRINTS" id="PR00080">
    <property type="entry name" value="SDRFAMILY"/>
</dbReference>
<organism evidence="5 6">
    <name type="scientific">Saccharospirillum salsuginis</name>
    <dbReference type="NCBI Taxonomy" id="418750"/>
    <lineage>
        <taxon>Bacteria</taxon>
        <taxon>Pseudomonadati</taxon>
        <taxon>Pseudomonadota</taxon>
        <taxon>Gammaproteobacteria</taxon>
        <taxon>Oceanospirillales</taxon>
        <taxon>Saccharospirillaceae</taxon>
        <taxon>Saccharospirillum</taxon>
    </lineage>
</organism>
<dbReference type="PANTHER" id="PTHR24321:SF8">
    <property type="entry name" value="ESTRADIOL 17-BETA-DEHYDROGENASE 8-RELATED"/>
    <property type="match status" value="1"/>
</dbReference>
<evidence type="ECO:0000256" key="3">
    <source>
        <dbReference type="ARBA" id="ARBA00023027"/>
    </source>
</evidence>
<comment type="similarity">
    <text evidence="1">Belongs to the short-chain dehydrogenases/reductases (SDR) family.</text>
</comment>
<dbReference type="PANTHER" id="PTHR24321">
    <property type="entry name" value="DEHYDROGENASES, SHORT CHAIN"/>
    <property type="match status" value="1"/>
</dbReference>
<dbReference type="InterPro" id="IPR036291">
    <property type="entry name" value="NAD(P)-bd_dom_sf"/>
</dbReference>
<comment type="caution">
    <text evidence="5">The sequence shown here is derived from an EMBL/GenBank/DDBJ whole genome shotgun (WGS) entry which is preliminary data.</text>
</comment>
<feature type="domain" description="Ketoreductase" evidence="4">
    <location>
        <begin position="8"/>
        <end position="193"/>
    </location>
</feature>
<reference evidence="5" key="2">
    <citation type="submission" date="2020-09" db="EMBL/GenBank/DDBJ databases">
        <authorList>
            <person name="Sun Q."/>
            <person name="Kim S."/>
        </authorList>
    </citation>
    <scope>NUCLEOTIDE SEQUENCE</scope>
    <source>
        <strain evidence="5">KCTC 22169</strain>
    </source>
</reference>
<keyword evidence="6" id="KW-1185">Reference proteome</keyword>
<evidence type="ECO:0000259" key="4">
    <source>
        <dbReference type="SMART" id="SM00822"/>
    </source>
</evidence>
<dbReference type="PRINTS" id="PR00081">
    <property type="entry name" value="GDHRDH"/>
</dbReference>
<dbReference type="FunFam" id="3.40.50.720:FF:000084">
    <property type="entry name" value="Short-chain dehydrogenase reductase"/>
    <property type="match status" value="1"/>
</dbReference>
<dbReference type="Proteomes" id="UP000626148">
    <property type="component" value="Unassembled WGS sequence"/>
</dbReference>
<evidence type="ECO:0000313" key="5">
    <source>
        <dbReference type="EMBL" id="GGX45160.1"/>
    </source>
</evidence>
<evidence type="ECO:0000256" key="2">
    <source>
        <dbReference type="ARBA" id="ARBA00023002"/>
    </source>
</evidence>
<dbReference type="EMBL" id="BMXR01000002">
    <property type="protein sequence ID" value="GGX45160.1"/>
    <property type="molecule type" value="Genomic_DNA"/>
</dbReference>
<evidence type="ECO:0000313" key="6">
    <source>
        <dbReference type="Proteomes" id="UP000626148"/>
    </source>
</evidence>
<gene>
    <name evidence="5" type="ORF">GCM10007392_10040</name>
</gene>
<dbReference type="Gene3D" id="3.40.50.720">
    <property type="entry name" value="NAD(P)-binding Rossmann-like Domain"/>
    <property type="match status" value="1"/>
</dbReference>
<dbReference type="SUPFAM" id="SSF51735">
    <property type="entry name" value="NAD(P)-binding Rossmann-fold domains"/>
    <property type="match status" value="1"/>
</dbReference>
<proteinExistence type="inferred from homology"/>
<protein>
    <submittedName>
        <fullName evidence="5">3-ketoacyl-ACP reductase</fullName>
    </submittedName>
</protein>
<dbReference type="InterPro" id="IPR057326">
    <property type="entry name" value="KR_dom"/>
</dbReference>
<dbReference type="RefSeq" id="WP_189607395.1">
    <property type="nucleotide sequence ID" value="NZ_BMXR01000002.1"/>
</dbReference>
<reference evidence="5" key="1">
    <citation type="journal article" date="2014" name="Int. J. Syst. Evol. Microbiol.">
        <title>Complete genome sequence of Corynebacterium casei LMG S-19264T (=DSM 44701T), isolated from a smear-ripened cheese.</title>
        <authorList>
            <consortium name="US DOE Joint Genome Institute (JGI-PGF)"/>
            <person name="Walter F."/>
            <person name="Albersmeier A."/>
            <person name="Kalinowski J."/>
            <person name="Ruckert C."/>
        </authorList>
    </citation>
    <scope>NUCLEOTIDE SEQUENCE</scope>
    <source>
        <strain evidence="5">KCTC 22169</strain>
    </source>
</reference>
<dbReference type="AlphaFoldDB" id="A0A918K440"/>
<sequence length="251" mass="27030">MAEMLAGKRILVTGAARGLGRSIAESAAREGARLVITDILDEELQRTAAELTEQGVPVEAYRVDQGDPESITEGFSRIAEGGALDGLVNNAAIATNVGGKTMMEYDLDLWDKVMTVNVRGVWLTTQAAVPLLAQSGNGRVVNVASDTALWGAPRLMAYVASKGAVISMTRSMARELGEQSITANAIAPGLTHCEATEYVPEERYRTYRDGRALKREQQPDDIDGTVLYLLSDWARFVTGQLIPINGGFVSR</sequence>
<dbReference type="Pfam" id="PF13561">
    <property type="entry name" value="adh_short_C2"/>
    <property type="match status" value="1"/>
</dbReference>
<dbReference type="CDD" id="cd05233">
    <property type="entry name" value="SDR_c"/>
    <property type="match status" value="1"/>
</dbReference>